<evidence type="ECO:0000313" key="3">
    <source>
        <dbReference type="EMBL" id="MBD8080744.1"/>
    </source>
</evidence>
<organism evidence="3 4">
    <name type="scientific">Cellulosimicrobium arenosum</name>
    <dbReference type="NCBI Taxonomy" id="2708133"/>
    <lineage>
        <taxon>Bacteria</taxon>
        <taxon>Bacillati</taxon>
        <taxon>Actinomycetota</taxon>
        <taxon>Actinomycetes</taxon>
        <taxon>Micrococcales</taxon>
        <taxon>Promicromonosporaceae</taxon>
        <taxon>Cellulosimicrobium</taxon>
    </lineage>
</organism>
<dbReference type="InterPro" id="IPR010994">
    <property type="entry name" value="RuvA_2-like"/>
</dbReference>
<dbReference type="GO" id="GO:0015627">
    <property type="term" value="C:type II protein secretion system complex"/>
    <property type="evidence" value="ECO:0007669"/>
    <property type="project" value="TreeGrafter"/>
</dbReference>
<dbReference type="Gene3D" id="3.10.560.10">
    <property type="entry name" value="Outer membrane lipoprotein wza domain like"/>
    <property type="match status" value="1"/>
</dbReference>
<accession>A0A927J2I3</accession>
<name>A0A927J2I3_9MICO</name>
<dbReference type="PANTHER" id="PTHR21180:SF32">
    <property type="entry name" value="ENDONUCLEASE_EXONUCLEASE_PHOSPHATASE FAMILY DOMAIN-CONTAINING PROTEIN 1"/>
    <property type="match status" value="1"/>
</dbReference>
<protein>
    <submittedName>
        <fullName evidence="3">Helix-hairpin-helix domain-containing protein</fullName>
    </submittedName>
</protein>
<dbReference type="SUPFAM" id="SSF47781">
    <property type="entry name" value="RuvA domain 2-like"/>
    <property type="match status" value="1"/>
</dbReference>
<gene>
    <name evidence="3" type="ORF">IF651_17010</name>
</gene>
<dbReference type="PANTHER" id="PTHR21180">
    <property type="entry name" value="ENDONUCLEASE/EXONUCLEASE/PHOSPHATASE FAMILY DOMAIN-CONTAINING PROTEIN 1"/>
    <property type="match status" value="1"/>
</dbReference>
<reference evidence="3" key="1">
    <citation type="journal article" date="2018" name="Curr. Microbiol.">
        <title>Cellulosimicrobium arenosum sp. nov., Isolated from Marine Sediment Sand.</title>
        <authorList>
            <person name="Oh M."/>
            <person name="Kim J.H."/>
            <person name="Yoon J.H."/>
            <person name="Schumann P."/>
            <person name="Kim W."/>
        </authorList>
    </citation>
    <scope>NUCLEOTIDE SEQUENCE</scope>
    <source>
        <strain evidence="3">KCTC 49039</strain>
    </source>
</reference>
<feature type="domain" description="Soluble ligand binding" evidence="2">
    <location>
        <begin position="99"/>
        <end position="153"/>
    </location>
</feature>
<comment type="caution">
    <text evidence="3">The sequence shown here is derived from an EMBL/GenBank/DDBJ whole genome shotgun (WGS) entry which is preliminary data.</text>
</comment>
<dbReference type="Pfam" id="PF12836">
    <property type="entry name" value="HHH_3"/>
    <property type="match status" value="1"/>
</dbReference>
<sequence>MTRRWAVAPRVAVAALVVVLGLGAVCAAVALTGDGAEVRTVAPVGEPAPSAQTSVAASARSGEESADDDESAAGAVVPDGSDGSAGSPVPDAPDAAGVVVHVVGQVASPGLVAVPEGARVADAIDAAGGAGPEADLAALNLARPVSDGEQIVVPRPGETVVAAPATGGGSDGAPPGADPVVDLNTADAAALEALPGVGPVLAGRIVQWRTDNGPFTAVEELGEVSGIGPAVLADVRDRVRV</sequence>
<proteinExistence type="predicted"/>
<dbReference type="Pfam" id="PF10531">
    <property type="entry name" value="SLBB"/>
    <property type="match status" value="1"/>
</dbReference>
<dbReference type="InterPro" id="IPR051675">
    <property type="entry name" value="Endo/Exo/Phosphatase_dom_1"/>
</dbReference>
<keyword evidence="4" id="KW-1185">Reference proteome</keyword>
<evidence type="ECO:0000256" key="1">
    <source>
        <dbReference type="SAM" id="MobiDB-lite"/>
    </source>
</evidence>
<dbReference type="Gene3D" id="1.10.150.320">
    <property type="entry name" value="Photosystem II 12 kDa extrinsic protein"/>
    <property type="match status" value="1"/>
</dbReference>
<evidence type="ECO:0000259" key="2">
    <source>
        <dbReference type="Pfam" id="PF10531"/>
    </source>
</evidence>
<dbReference type="GO" id="GO:0015628">
    <property type="term" value="P:protein secretion by the type II secretion system"/>
    <property type="evidence" value="ECO:0007669"/>
    <property type="project" value="TreeGrafter"/>
</dbReference>
<dbReference type="EMBL" id="JACYHB010000020">
    <property type="protein sequence ID" value="MBD8080744.1"/>
    <property type="molecule type" value="Genomic_DNA"/>
</dbReference>
<dbReference type="AlphaFoldDB" id="A0A927J2I3"/>
<dbReference type="Proteomes" id="UP000610846">
    <property type="component" value="Unassembled WGS sequence"/>
</dbReference>
<evidence type="ECO:0000313" key="4">
    <source>
        <dbReference type="Proteomes" id="UP000610846"/>
    </source>
</evidence>
<reference evidence="3" key="2">
    <citation type="submission" date="2020-09" db="EMBL/GenBank/DDBJ databases">
        <authorList>
            <person name="Yu Y."/>
        </authorList>
    </citation>
    <scope>NUCLEOTIDE SEQUENCE</scope>
    <source>
        <strain evidence="3">KCTC 49039</strain>
    </source>
</reference>
<feature type="region of interest" description="Disordered" evidence="1">
    <location>
        <begin position="42"/>
        <end position="92"/>
    </location>
</feature>
<dbReference type="InterPro" id="IPR019554">
    <property type="entry name" value="Soluble_ligand-bd"/>
</dbReference>